<evidence type="ECO:0000256" key="4">
    <source>
        <dbReference type="ARBA" id="ARBA00022989"/>
    </source>
</evidence>
<feature type="transmembrane region" description="Helical" evidence="7">
    <location>
        <begin position="33"/>
        <end position="54"/>
    </location>
</feature>
<keyword evidence="3 7" id="KW-0812">Transmembrane</keyword>
<proteinExistence type="predicted"/>
<feature type="transmembrane region" description="Helical" evidence="7">
    <location>
        <begin position="690"/>
        <end position="708"/>
    </location>
</feature>
<dbReference type="GO" id="GO:0016020">
    <property type="term" value="C:membrane"/>
    <property type="evidence" value="ECO:0007669"/>
    <property type="project" value="UniProtKB-SubCell"/>
</dbReference>
<evidence type="ECO:0000256" key="1">
    <source>
        <dbReference type="ARBA" id="ARBA00004141"/>
    </source>
</evidence>
<gene>
    <name evidence="9" type="ORF">QTG54_003601</name>
</gene>
<dbReference type="Proteomes" id="UP001224775">
    <property type="component" value="Unassembled WGS sequence"/>
</dbReference>
<dbReference type="Gene3D" id="1.20.1420.30">
    <property type="entry name" value="NCX, central ion-binding region"/>
    <property type="match status" value="1"/>
</dbReference>
<feature type="transmembrane region" description="Helical" evidence="7">
    <location>
        <begin position="322"/>
        <end position="340"/>
    </location>
</feature>
<dbReference type="AlphaFoldDB" id="A0AAD9DFX1"/>
<evidence type="ECO:0000259" key="8">
    <source>
        <dbReference type="Pfam" id="PF01699"/>
    </source>
</evidence>
<dbReference type="InterPro" id="IPR004837">
    <property type="entry name" value="NaCa_Exmemb"/>
</dbReference>
<name>A0AAD9DFX1_9STRA</name>
<comment type="caution">
    <text evidence="9">The sequence shown here is derived from an EMBL/GenBank/DDBJ whole genome shotgun (WGS) entry which is preliminary data.</text>
</comment>
<keyword evidence="4 7" id="KW-1133">Transmembrane helix</keyword>
<dbReference type="Pfam" id="PF01699">
    <property type="entry name" value="Na_Ca_ex"/>
    <property type="match status" value="1"/>
</dbReference>
<evidence type="ECO:0000256" key="3">
    <source>
        <dbReference type="ARBA" id="ARBA00022692"/>
    </source>
</evidence>
<dbReference type="PANTHER" id="PTHR12266">
    <property type="entry name" value="NA+/CA2+ K+ INDEPENDENT EXCHANGER"/>
    <property type="match status" value="1"/>
</dbReference>
<feature type="transmembrane region" description="Helical" evidence="7">
    <location>
        <begin position="660"/>
        <end position="683"/>
    </location>
</feature>
<evidence type="ECO:0000256" key="6">
    <source>
        <dbReference type="SAM" id="MobiDB-lite"/>
    </source>
</evidence>
<feature type="transmembrane region" description="Helical" evidence="7">
    <location>
        <begin position="352"/>
        <end position="371"/>
    </location>
</feature>
<keyword evidence="5 7" id="KW-0472">Membrane</keyword>
<evidence type="ECO:0000313" key="9">
    <source>
        <dbReference type="EMBL" id="KAK1745677.1"/>
    </source>
</evidence>
<keyword evidence="2" id="KW-0813">Transport</keyword>
<reference evidence="9" key="1">
    <citation type="submission" date="2023-06" db="EMBL/GenBank/DDBJ databases">
        <title>Survivors Of The Sea: Transcriptome response of Skeletonema marinoi to long-term dormancy.</title>
        <authorList>
            <person name="Pinder M.I.M."/>
            <person name="Kourtchenko O."/>
            <person name="Robertson E.K."/>
            <person name="Larsson T."/>
            <person name="Maumus F."/>
            <person name="Osuna-Cruz C.M."/>
            <person name="Vancaester E."/>
            <person name="Stenow R."/>
            <person name="Vandepoele K."/>
            <person name="Ploug H."/>
            <person name="Bruchert V."/>
            <person name="Godhe A."/>
            <person name="Topel M."/>
        </authorList>
    </citation>
    <scope>NUCLEOTIDE SEQUENCE</scope>
    <source>
        <strain evidence="9">R05AC</strain>
    </source>
</reference>
<comment type="subcellular location">
    <subcellularLocation>
        <location evidence="1">Membrane</location>
        <topology evidence="1">Multi-pass membrane protein</topology>
    </subcellularLocation>
</comment>
<evidence type="ECO:0000256" key="5">
    <source>
        <dbReference type="ARBA" id="ARBA00023136"/>
    </source>
</evidence>
<dbReference type="EMBL" id="JATAAI010000005">
    <property type="protein sequence ID" value="KAK1745677.1"/>
    <property type="molecule type" value="Genomic_DNA"/>
</dbReference>
<dbReference type="InterPro" id="IPR044880">
    <property type="entry name" value="NCX_ion-bd_dom_sf"/>
</dbReference>
<evidence type="ECO:0000313" key="10">
    <source>
        <dbReference type="Proteomes" id="UP001224775"/>
    </source>
</evidence>
<feature type="transmembrane region" description="Helical" evidence="7">
    <location>
        <begin position="202"/>
        <end position="223"/>
    </location>
</feature>
<feature type="transmembrane region" description="Helical" evidence="7">
    <location>
        <begin position="294"/>
        <end position="310"/>
    </location>
</feature>
<feature type="domain" description="Sodium/calcium exchanger membrane region" evidence="8">
    <location>
        <begin position="213"/>
        <end position="365"/>
    </location>
</feature>
<dbReference type="InterPro" id="IPR051359">
    <property type="entry name" value="CaCA_antiporter"/>
</dbReference>
<dbReference type="PANTHER" id="PTHR12266:SF0">
    <property type="entry name" value="MITOCHONDRIAL SODIUM_CALCIUM EXCHANGER PROTEIN"/>
    <property type="match status" value="1"/>
</dbReference>
<keyword evidence="10" id="KW-1185">Reference proteome</keyword>
<accession>A0AAD9DFX1</accession>
<feature type="region of interest" description="Disordered" evidence="6">
    <location>
        <begin position="521"/>
        <end position="542"/>
    </location>
</feature>
<dbReference type="GO" id="GO:0008324">
    <property type="term" value="F:monoatomic cation transmembrane transporter activity"/>
    <property type="evidence" value="ECO:0007669"/>
    <property type="project" value="TreeGrafter"/>
</dbReference>
<evidence type="ECO:0000256" key="2">
    <source>
        <dbReference type="ARBA" id="ARBA00022448"/>
    </source>
</evidence>
<sequence length="734" mass="80967">MHKIRPTRRQFTSAAGNYDNNGRRKKSQFASKFSLYGSIASVALLSFLAVACHLNYKFTSNIRITTPVENKERRSLLHNTANYNRDLHESIVTDDSSESSTLPPAASEIIDIDCGDIFLIASQTGEETDNDERSNKHSALLCHYAKNCKNSGWPSRIVLPLLLCHGVDDYNDTGMSTMLNATTAISYSSQTATKASSISTTLLAILLLASLLLYLLLLFRLLATTADNYFSPALETFSFELGLPPRFAGATLLALGNGSPDLGSTVNAILLWNEKEADDFAAATQGWTMSLGDLIGGGMFVGTIVCGLLVNQCSGIQCRVAFLRDVSMYALSVGYVWHVLESKRVTQADAWGLLGIYVVYVAIVFCADVFHKKVTVKRINMEAKERRKSISKIKALRLSEVYDAMRLRISNLGESVDESTPIVPYASNLPSYIDEEEEPDVNLDDDRVPDILPSVSTSFDRQVPRPRLSITDRFAMLMSNYDPSSVRHIGGSSSTIGDESKDSEMGAIYTTIHEIHAPPLLRSVSPPALDDSSTHSPPAESVIAEETLTAQVETPRHSNMPSPPPSDTSSIALKERSWSFELLIDAYEELVFQSHHFMENSFKSKTSTLEKIGTLLEMPFSIARVLTIPLPVEDHYCRPIVALSTACSPLWILYYREKDIFTVSAASFILVALIIALAILRYADENKMPLTVCIPLSLYGFLIAATWIDSIGSALVELLQFFGTFYRFLPASWG</sequence>
<protein>
    <submittedName>
        <fullName evidence="9">Sodium/calcium exchanger protein</fullName>
    </submittedName>
</protein>
<organism evidence="9 10">
    <name type="scientific">Skeletonema marinoi</name>
    <dbReference type="NCBI Taxonomy" id="267567"/>
    <lineage>
        <taxon>Eukaryota</taxon>
        <taxon>Sar</taxon>
        <taxon>Stramenopiles</taxon>
        <taxon>Ochrophyta</taxon>
        <taxon>Bacillariophyta</taxon>
        <taxon>Coscinodiscophyceae</taxon>
        <taxon>Thalassiosirophycidae</taxon>
        <taxon>Thalassiosirales</taxon>
        <taxon>Skeletonemataceae</taxon>
        <taxon>Skeletonema</taxon>
        <taxon>Skeletonema marinoi-dohrnii complex</taxon>
    </lineage>
</organism>
<evidence type="ECO:0000256" key="7">
    <source>
        <dbReference type="SAM" id="Phobius"/>
    </source>
</evidence>